<feature type="compositionally biased region" description="Basic and acidic residues" evidence="1">
    <location>
        <begin position="54"/>
        <end position="69"/>
    </location>
</feature>
<protein>
    <submittedName>
        <fullName evidence="2">Uncharacterized protein</fullName>
    </submittedName>
</protein>
<proteinExistence type="predicted"/>
<name>A0A4C1USF8_EUMVA</name>
<feature type="compositionally biased region" description="Basic and acidic residues" evidence="1">
    <location>
        <begin position="26"/>
        <end position="46"/>
    </location>
</feature>
<dbReference type="EMBL" id="BGZK01000219">
    <property type="protein sequence ID" value="GBP29385.1"/>
    <property type="molecule type" value="Genomic_DNA"/>
</dbReference>
<feature type="region of interest" description="Disordered" evidence="1">
    <location>
        <begin position="1"/>
        <end position="97"/>
    </location>
</feature>
<dbReference type="AlphaFoldDB" id="A0A4C1USF8"/>
<accession>A0A4C1USF8</accession>
<evidence type="ECO:0000313" key="3">
    <source>
        <dbReference type="Proteomes" id="UP000299102"/>
    </source>
</evidence>
<keyword evidence="3" id="KW-1185">Reference proteome</keyword>
<comment type="caution">
    <text evidence="2">The sequence shown here is derived from an EMBL/GenBank/DDBJ whole genome shotgun (WGS) entry which is preliminary data.</text>
</comment>
<evidence type="ECO:0000256" key="1">
    <source>
        <dbReference type="SAM" id="MobiDB-lite"/>
    </source>
</evidence>
<evidence type="ECO:0000313" key="2">
    <source>
        <dbReference type="EMBL" id="GBP29385.1"/>
    </source>
</evidence>
<organism evidence="2 3">
    <name type="scientific">Eumeta variegata</name>
    <name type="common">Bagworm moth</name>
    <name type="synonym">Eumeta japonica</name>
    <dbReference type="NCBI Taxonomy" id="151549"/>
    <lineage>
        <taxon>Eukaryota</taxon>
        <taxon>Metazoa</taxon>
        <taxon>Ecdysozoa</taxon>
        <taxon>Arthropoda</taxon>
        <taxon>Hexapoda</taxon>
        <taxon>Insecta</taxon>
        <taxon>Pterygota</taxon>
        <taxon>Neoptera</taxon>
        <taxon>Endopterygota</taxon>
        <taxon>Lepidoptera</taxon>
        <taxon>Glossata</taxon>
        <taxon>Ditrysia</taxon>
        <taxon>Tineoidea</taxon>
        <taxon>Psychidae</taxon>
        <taxon>Oiketicinae</taxon>
        <taxon>Eumeta</taxon>
    </lineage>
</organism>
<dbReference type="Proteomes" id="UP000299102">
    <property type="component" value="Unassembled WGS sequence"/>
</dbReference>
<sequence length="110" mass="12596">MRFKTRQEHHHASTVRVLQKGLGSQKKNERFEIRNFEWGGEREGKEKGHRRRSRRDDPSCAEKRFESSRPRGAGLPPPPAAYVKSPPRRSAGIASTPAKKIDSFYVTILL</sequence>
<reference evidence="2 3" key="1">
    <citation type="journal article" date="2019" name="Commun. Biol.">
        <title>The bagworm genome reveals a unique fibroin gene that provides high tensile strength.</title>
        <authorList>
            <person name="Kono N."/>
            <person name="Nakamura H."/>
            <person name="Ohtoshi R."/>
            <person name="Tomita M."/>
            <person name="Numata K."/>
            <person name="Arakawa K."/>
        </authorList>
    </citation>
    <scope>NUCLEOTIDE SEQUENCE [LARGE SCALE GENOMIC DNA]</scope>
</reference>
<feature type="compositionally biased region" description="Basic residues" evidence="1">
    <location>
        <begin position="1"/>
        <end position="13"/>
    </location>
</feature>
<gene>
    <name evidence="2" type="ORF">EVAR_22757_1</name>
</gene>